<comment type="similarity">
    <text evidence="13">Belongs to the COX15/CtaA family. Type 2 subfamily.</text>
</comment>
<feature type="transmembrane region" description="Helical" evidence="13">
    <location>
        <begin position="153"/>
        <end position="171"/>
    </location>
</feature>
<keyword evidence="7 13" id="KW-0560">Oxidoreductase</keyword>
<keyword evidence="8 13" id="KW-0408">Iron</keyword>
<comment type="cofactor">
    <cofactor evidence="1 13">
        <name>heme b</name>
        <dbReference type="ChEBI" id="CHEBI:60344"/>
    </cofactor>
</comment>
<evidence type="ECO:0000256" key="8">
    <source>
        <dbReference type="ARBA" id="ARBA00023004"/>
    </source>
</evidence>
<evidence type="ECO:0000256" key="1">
    <source>
        <dbReference type="ARBA" id="ARBA00001970"/>
    </source>
</evidence>
<feature type="transmembrane region" description="Helical" evidence="13">
    <location>
        <begin position="226"/>
        <end position="250"/>
    </location>
</feature>
<dbReference type="RefSeq" id="WP_109810281.1">
    <property type="nucleotide sequence ID" value="NZ_QGKU01000012.1"/>
</dbReference>
<reference evidence="14 15" key="1">
    <citation type="submission" date="2018-05" db="EMBL/GenBank/DDBJ databases">
        <title>Rhodobacteraceae gen. nov., sp. nov. isolated from sea water.</title>
        <authorList>
            <person name="Ren Y."/>
        </authorList>
    </citation>
    <scope>NUCLEOTIDE SEQUENCE [LARGE SCALE GENOMIC DNA]</scope>
    <source>
        <strain evidence="14 15">TG-679</strain>
    </source>
</reference>
<feature type="transmembrane region" description="Helical" evidence="13">
    <location>
        <begin position="183"/>
        <end position="206"/>
    </location>
</feature>
<proteinExistence type="inferred from homology"/>
<evidence type="ECO:0000256" key="10">
    <source>
        <dbReference type="ARBA" id="ARBA00023136"/>
    </source>
</evidence>
<feature type="binding site" description="axial binding residue" evidence="13">
    <location>
        <position position="292"/>
    </location>
    <ligand>
        <name>heme</name>
        <dbReference type="ChEBI" id="CHEBI:30413"/>
    </ligand>
    <ligandPart>
        <name>Fe</name>
        <dbReference type="ChEBI" id="CHEBI:18248"/>
    </ligandPart>
</feature>
<comment type="pathway">
    <text evidence="11 13">Porphyrin-containing compound metabolism; heme A biosynthesis; heme A from heme O: step 1/1.</text>
</comment>
<evidence type="ECO:0000256" key="6">
    <source>
        <dbReference type="ARBA" id="ARBA00022989"/>
    </source>
</evidence>
<dbReference type="GO" id="GO:0046872">
    <property type="term" value="F:metal ion binding"/>
    <property type="evidence" value="ECO:0007669"/>
    <property type="project" value="UniProtKB-KW"/>
</dbReference>
<keyword evidence="10 13" id="KW-0472">Membrane</keyword>
<keyword evidence="5 13" id="KW-0479">Metal-binding</keyword>
<dbReference type="HAMAP" id="MF_01665">
    <property type="entry name" value="HemeA_synth_type2"/>
    <property type="match status" value="1"/>
</dbReference>
<dbReference type="GO" id="GO:0016653">
    <property type="term" value="F:oxidoreductase activity, acting on NAD(P)H, heme protein as acceptor"/>
    <property type="evidence" value="ECO:0007669"/>
    <property type="project" value="TreeGrafter"/>
</dbReference>
<comment type="subunit">
    <text evidence="13">Interacts with CtaB.</text>
</comment>
<evidence type="ECO:0000256" key="9">
    <source>
        <dbReference type="ARBA" id="ARBA00023133"/>
    </source>
</evidence>
<dbReference type="InterPro" id="IPR003780">
    <property type="entry name" value="COX15/CtaA_fam"/>
</dbReference>
<evidence type="ECO:0000256" key="3">
    <source>
        <dbReference type="ARBA" id="ARBA00022475"/>
    </source>
</evidence>
<name>A0A2V2LGE9_9RHOB</name>
<dbReference type="AlphaFoldDB" id="A0A2V2LGE9"/>
<comment type="function">
    <text evidence="13">Catalyzes the conversion of heme O to heme A by two successive hydroxylations of the methyl group at C8. The first hydroxylation forms heme I, the second hydroxylation results in an unstable dihydroxymethyl group, which spontaneously dehydrates, resulting in the formyl group of heme A.</text>
</comment>
<dbReference type="InterPro" id="IPR023754">
    <property type="entry name" value="HemeA_Synthase_type2"/>
</dbReference>
<feature type="transmembrane region" description="Helical" evidence="13">
    <location>
        <begin position="38"/>
        <end position="58"/>
    </location>
</feature>
<protein>
    <recommendedName>
        <fullName evidence="13">Heme A synthase</fullName>
        <shortName evidence="13">HAS</shortName>
        <ecNumber evidence="13">1.17.99.9</ecNumber>
    </recommendedName>
    <alternativeName>
        <fullName evidence="13">Cytochrome aa3-controlling protein</fullName>
    </alternativeName>
</protein>
<feature type="transmembrane region" description="Helical" evidence="13">
    <location>
        <begin position="124"/>
        <end position="141"/>
    </location>
</feature>
<feature type="transmembrane region" description="Helical" evidence="13">
    <location>
        <begin position="319"/>
        <end position="340"/>
    </location>
</feature>
<dbReference type="Pfam" id="PF02628">
    <property type="entry name" value="COX15-CtaA"/>
    <property type="match status" value="1"/>
</dbReference>
<evidence type="ECO:0000256" key="12">
    <source>
        <dbReference type="ARBA" id="ARBA00048044"/>
    </source>
</evidence>
<organism evidence="14 15">
    <name type="scientific">Meridianimarinicoccus roseus</name>
    <dbReference type="NCBI Taxonomy" id="2072018"/>
    <lineage>
        <taxon>Bacteria</taxon>
        <taxon>Pseudomonadati</taxon>
        <taxon>Pseudomonadota</taxon>
        <taxon>Alphaproteobacteria</taxon>
        <taxon>Rhodobacterales</taxon>
        <taxon>Paracoccaceae</taxon>
        <taxon>Meridianimarinicoccus</taxon>
    </lineage>
</organism>
<feature type="transmembrane region" description="Helical" evidence="13">
    <location>
        <begin position="287"/>
        <end position="307"/>
    </location>
</feature>
<keyword evidence="6 13" id="KW-1133">Transmembrane helix</keyword>
<keyword evidence="9 13" id="KW-0350">Heme biosynthesis</keyword>
<evidence type="ECO:0000313" key="15">
    <source>
        <dbReference type="Proteomes" id="UP000245680"/>
    </source>
</evidence>
<comment type="subcellular location">
    <subcellularLocation>
        <location evidence="13">Cell membrane</location>
        <topology evidence="13">Multi-pass membrane protein</topology>
    </subcellularLocation>
    <subcellularLocation>
        <location evidence="2">Membrane</location>
        <topology evidence="2">Multi-pass membrane protein</topology>
    </subcellularLocation>
</comment>
<evidence type="ECO:0000256" key="2">
    <source>
        <dbReference type="ARBA" id="ARBA00004141"/>
    </source>
</evidence>
<dbReference type="NCBIfam" id="NF045570">
    <property type="entry name" value="HemSynCtaAAlphapr"/>
    <property type="match status" value="1"/>
</dbReference>
<dbReference type="GO" id="GO:0006784">
    <property type="term" value="P:heme A biosynthetic process"/>
    <property type="evidence" value="ECO:0007669"/>
    <property type="project" value="UniProtKB-UniRule"/>
</dbReference>
<dbReference type="EMBL" id="QGKU01000012">
    <property type="protein sequence ID" value="PWR04052.1"/>
    <property type="molecule type" value="Genomic_DNA"/>
</dbReference>
<dbReference type="Proteomes" id="UP000245680">
    <property type="component" value="Unassembled WGS sequence"/>
</dbReference>
<evidence type="ECO:0000256" key="13">
    <source>
        <dbReference type="HAMAP-Rule" id="MF_01665"/>
    </source>
</evidence>
<evidence type="ECO:0000256" key="7">
    <source>
        <dbReference type="ARBA" id="ARBA00023002"/>
    </source>
</evidence>
<keyword evidence="4 13" id="KW-0812">Transmembrane</keyword>
<feature type="transmembrane region" description="Helical" evidence="13">
    <location>
        <begin position="346"/>
        <end position="364"/>
    </location>
</feature>
<evidence type="ECO:0000256" key="4">
    <source>
        <dbReference type="ARBA" id="ARBA00022692"/>
    </source>
</evidence>
<gene>
    <name evidence="13" type="primary">ctaA</name>
    <name evidence="14" type="ORF">DKT77_03135</name>
</gene>
<dbReference type="OrthoDB" id="9793156at2"/>
<evidence type="ECO:0000313" key="14">
    <source>
        <dbReference type="EMBL" id="PWR04052.1"/>
    </source>
</evidence>
<dbReference type="InterPro" id="IPR054616">
    <property type="entry name" value="HemA_synt_rhodobact"/>
</dbReference>
<dbReference type="GO" id="GO:0120547">
    <property type="term" value="F:heme A synthase activity"/>
    <property type="evidence" value="ECO:0007669"/>
    <property type="project" value="UniProtKB-EC"/>
</dbReference>
<dbReference type="GO" id="GO:0005886">
    <property type="term" value="C:plasma membrane"/>
    <property type="evidence" value="ECO:0007669"/>
    <property type="project" value="UniProtKB-SubCell"/>
</dbReference>
<keyword evidence="3 13" id="KW-1003">Cell membrane</keyword>
<dbReference type="EC" id="1.17.99.9" evidence="13"/>
<dbReference type="PANTHER" id="PTHR23289">
    <property type="entry name" value="CYTOCHROME C OXIDASE ASSEMBLY PROTEIN COX15"/>
    <property type="match status" value="1"/>
</dbReference>
<evidence type="ECO:0000256" key="11">
    <source>
        <dbReference type="ARBA" id="ARBA00044501"/>
    </source>
</evidence>
<accession>A0A2V2LGE9</accession>
<feature type="binding site" description="axial binding residue" evidence="13">
    <location>
        <position position="352"/>
    </location>
    <ligand>
        <name>heme</name>
        <dbReference type="ChEBI" id="CHEBI:30413"/>
    </ligand>
    <ligandPart>
        <name>Fe</name>
        <dbReference type="ChEBI" id="CHEBI:18248"/>
    </ligandPart>
</feature>
<comment type="catalytic activity">
    <reaction evidence="12">
        <text>Fe(II)-heme o + 2 A + H2O = Fe(II)-heme a + 2 AH2</text>
        <dbReference type="Rhea" id="RHEA:63388"/>
        <dbReference type="ChEBI" id="CHEBI:13193"/>
        <dbReference type="ChEBI" id="CHEBI:15377"/>
        <dbReference type="ChEBI" id="CHEBI:17499"/>
        <dbReference type="ChEBI" id="CHEBI:60530"/>
        <dbReference type="ChEBI" id="CHEBI:61715"/>
        <dbReference type="EC" id="1.17.99.9"/>
    </reaction>
    <physiologicalReaction direction="left-to-right" evidence="12">
        <dbReference type="Rhea" id="RHEA:63389"/>
    </physiologicalReaction>
</comment>
<dbReference type="PANTHER" id="PTHR23289:SF2">
    <property type="entry name" value="CYTOCHROME C OXIDASE ASSEMBLY PROTEIN COX15 HOMOLOG"/>
    <property type="match status" value="1"/>
</dbReference>
<dbReference type="UniPathway" id="UPA00269">
    <property type="reaction ID" value="UER00713"/>
</dbReference>
<evidence type="ECO:0000256" key="5">
    <source>
        <dbReference type="ARBA" id="ARBA00022723"/>
    </source>
</evidence>
<keyword evidence="15" id="KW-1185">Reference proteome</keyword>
<comment type="caution">
    <text evidence="14">The sequence shown here is derived from an EMBL/GenBank/DDBJ whole genome shotgun (WGS) entry which is preliminary data.</text>
</comment>
<sequence>MSQKNRKLFEEVDSPKAVAAKPAGGLIDRRGGGARGAVRAWLMVLFGMVVLMIAVGGLTRLTDSGLSITEWRPVTGALPPTSAEAWQSEFDKYREIPEYQLQNKGMTLSEFKVIYWWEWGHRQLGRAIGLVWAIGFAGFALARKIPPGWSPRLLLLGALGGLQGAIGWWMVASGLTGSMVDVASYRLATHLGLAFVILGLIAWYTFLLGRSEPALMTARRSRDVKLFGMSTGLLHLAFVQILLGALVAGIDAGRSYTDWPLMGGELFPSSAFVIEPLWRNFFENPGLVQFIHRVTGYVLLAFGVVVWQRGRRSANRGTARAFHLMAAALAAQILLGVVTVYNAAPWHLAIAHQFLAVVLWVAILRARFRSQYPVSQSVRG</sequence>